<feature type="transmembrane region" description="Helical" evidence="1">
    <location>
        <begin position="12"/>
        <end position="34"/>
    </location>
</feature>
<dbReference type="InterPro" id="IPR048493">
    <property type="entry name" value="DUF1980_N"/>
</dbReference>
<dbReference type="PANTHER" id="PTHR40047:SF1">
    <property type="entry name" value="UPF0703 PROTEIN YCGQ"/>
    <property type="match status" value="1"/>
</dbReference>
<protein>
    <submittedName>
        <fullName evidence="4">TIGR03943 family protein</fullName>
    </submittedName>
</protein>
<dbReference type="PANTHER" id="PTHR40047">
    <property type="entry name" value="UPF0703 PROTEIN YCGQ"/>
    <property type="match status" value="1"/>
</dbReference>
<keyword evidence="1" id="KW-0812">Transmembrane</keyword>
<dbReference type="InterPro" id="IPR052955">
    <property type="entry name" value="UPF0703_membrane_permease"/>
</dbReference>
<dbReference type="Proteomes" id="UP000297983">
    <property type="component" value="Unassembled WGS sequence"/>
</dbReference>
<comment type="caution">
    <text evidence="4">The sequence shown here is derived from an EMBL/GenBank/DDBJ whole genome shotgun (WGS) entry which is preliminary data.</text>
</comment>
<dbReference type="InterPro" id="IPR015402">
    <property type="entry name" value="DUF1980"/>
</dbReference>
<feature type="domain" description="DUF1980" evidence="3">
    <location>
        <begin position="152"/>
        <end position="250"/>
    </location>
</feature>
<dbReference type="EMBL" id="SOHL01000005">
    <property type="protein sequence ID" value="TFD73150.1"/>
    <property type="molecule type" value="Genomic_DNA"/>
</dbReference>
<feature type="transmembrane region" description="Helical" evidence="1">
    <location>
        <begin position="40"/>
        <end position="60"/>
    </location>
</feature>
<dbReference type="Pfam" id="PF21537">
    <property type="entry name" value="DUF1980_C"/>
    <property type="match status" value="1"/>
</dbReference>
<dbReference type="Pfam" id="PF09323">
    <property type="entry name" value="DUF1980"/>
    <property type="match status" value="1"/>
</dbReference>
<evidence type="ECO:0000313" key="5">
    <source>
        <dbReference type="Proteomes" id="UP000297983"/>
    </source>
</evidence>
<dbReference type="NCBIfam" id="TIGR03943">
    <property type="entry name" value="TIGR03943 family putative permease subunit"/>
    <property type="match status" value="1"/>
</dbReference>
<evidence type="ECO:0000259" key="2">
    <source>
        <dbReference type="Pfam" id="PF09323"/>
    </source>
</evidence>
<keyword evidence="1" id="KW-1133">Transmembrane helix</keyword>
<evidence type="ECO:0000259" key="3">
    <source>
        <dbReference type="Pfam" id="PF21537"/>
    </source>
</evidence>
<keyword evidence="5" id="KW-1185">Reference proteome</keyword>
<dbReference type="AlphaFoldDB" id="A0A4R9AZR0"/>
<gene>
    <name evidence="4" type="ORF">E3T50_03550</name>
</gene>
<reference evidence="4 5" key="1">
    <citation type="submission" date="2019-03" db="EMBL/GenBank/DDBJ databases">
        <title>Genomics of glacier-inhabiting Cryobacterium strains.</title>
        <authorList>
            <person name="Liu Q."/>
            <person name="Xin Y.-H."/>
        </authorList>
    </citation>
    <scope>NUCLEOTIDE SEQUENCE [LARGE SCALE GENOMIC DNA]</scope>
    <source>
        <strain evidence="4 5">Hz16</strain>
    </source>
</reference>
<dbReference type="InterPro" id="IPR048447">
    <property type="entry name" value="DUF1980_C"/>
</dbReference>
<keyword evidence="1" id="KW-0472">Membrane</keyword>
<proteinExistence type="predicted"/>
<sequence length="250" mass="26725">MSLSRLVARWRGAVLSLIGIVATVWLGVTGQLGLYIHPRYFAFSIIMAVVAAVVVIVSFALSPDEEHDHDHEAETRRKRFWGGASVVVIAASVVALLVLPPTTLTTTTLEQRDLNGSAAALTEEASAELTGGDASKFSVKDWASLMRQGAGAEFYAGKKAQLTGFVTPDTDDPQNVFYVARFVVSHCVVDAQPVGVPVYRPGWQDEFPLDSWVGVSGGLAANPSVASTEGIVIIPEVLAAVDQPQQPYVY</sequence>
<evidence type="ECO:0000256" key="1">
    <source>
        <dbReference type="SAM" id="Phobius"/>
    </source>
</evidence>
<feature type="domain" description="DUF1980" evidence="2">
    <location>
        <begin position="23"/>
        <end position="113"/>
    </location>
</feature>
<feature type="transmembrane region" description="Helical" evidence="1">
    <location>
        <begin position="80"/>
        <end position="99"/>
    </location>
</feature>
<organism evidence="4 5">
    <name type="scientific">Cryobacterium gelidum</name>
    <dbReference type="NCBI Taxonomy" id="1259164"/>
    <lineage>
        <taxon>Bacteria</taxon>
        <taxon>Bacillati</taxon>
        <taxon>Actinomycetota</taxon>
        <taxon>Actinomycetes</taxon>
        <taxon>Micrococcales</taxon>
        <taxon>Microbacteriaceae</taxon>
        <taxon>Cryobacterium</taxon>
    </lineage>
</organism>
<name>A0A4R9AZR0_9MICO</name>
<evidence type="ECO:0000313" key="4">
    <source>
        <dbReference type="EMBL" id="TFD73150.1"/>
    </source>
</evidence>
<accession>A0A4R9AZR0</accession>